<feature type="region of interest" description="Disordered" evidence="2">
    <location>
        <begin position="145"/>
        <end position="164"/>
    </location>
</feature>
<dbReference type="Proteomes" id="UP000663865">
    <property type="component" value="Unassembled WGS sequence"/>
</dbReference>
<keyword evidence="3" id="KW-1133">Transmembrane helix</keyword>
<dbReference type="Proteomes" id="UP000663838">
    <property type="component" value="Unassembled WGS sequence"/>
</dbReference>
<sequence length="488" mass="53197">MAAICKQYFEKFKARVSGLYANSLLNLVLGLIEMKTGVESPIIATGLFGVLATYLMFGWCNYAVCNFITLIYPLCTSVMAIMSADMSDHKHLLTYWIIHSSLGYIEYILHVVCDFLRVYWLGKLIFFLWLIKSAPPSVESSEEPEITLDSIPEPTIPEPTIPEPTIPRKKATASNFKRTQVNLPLRSAELSRDVKWAPNGVVVAGGHGNGGDLNQLYAPRGVFVDEDQNVYVADLCNYRIVAWASGATEGREVVGGIYQKTMIESFSGPADLLIDKNSDSFIISDDTSKRVVRCRRQGDTECEIIISGVEAKGLAIDENGSIYIVDGENNEVIRYNIGDSEATIVAGGNGAGDALNQLNCPHSVFVDQDYSVYVSDEDNHRVMKWADGATEGVIVAGGQGKGDSLSQFSSPRGIVVDPSGTVYVTDLSNARVMRWFKDAKQGEVIAGGNGEGEEPNQLTSPSSLAFDKHGNLYVSNLGSARVVKFEIA</sequence>
<dbReference type="PANTHER" id="PTHR24104">
    <property type="entry name" value="E3 UBIQUITIN-PROTEIN LIGASE NHLRC1-RELATED"/>
    <property type="match status" value="1"/>
</dbReference>
<feature type="transmembrane region" description="Helical" evidence="3">
    <location>
        <begin position="64"/>
        <end position="84"/>
    </location>
</feature>
<evidence type="ECO:0008006" key="7">
    <source>
        <dbReference type="Google" id="ProtNLM"/>
    </source>
</evidence>
<dbReference type="PANTHER" id="PTHR24104:SF25">
    <property type="entry name" value="PROTEIN LIN-41"/>
    <property type="match status" value="1"/>
</dbReference>
<keyword evidence="3" id="KW-0472">Membrane</keyword>
<dbReference type="EMBL" id="CAJNYV010000277">
    <property type="protein sequence ID" value="CAF3353817.1"/>
    <property type="molecule type" value="Genomic_DNA"/>
</dbReference>
<dbReference type="CDD" id="cd05819">
    <property type="entry name" value="NHL"/>
    <property type="match status" value="1"/>
</dbReference>
<dbReference type="AlphaFoldDB" id="A0A817WBV4"/>
<evidence type="ECO:0000256" key="1">
    <source>
        <dbReference type="ARBA" id="ARBA00022737"/>
    </source>
</evidence>
<keyword evidence="1" id="KW-0677">Repeat</keyword>
<dbReference type="SUPFAM" id="SSF63829">
    <property type="entry name" value="Calcium-dependent phosphotriesterase"/>
    <property type="match status" value="1"/>
</dbReference>
<evidence type="ECO:0000313" key="4">
    <source>
        <dbReference type="EMBL" id="CAF3353817.1"/>
    </source>
</evidence>
<dbReference type="InterPro" id="IPR004345">
    <property type="entry name" value="TB2_DP1_HVA22"/>
</dbReference>
<dbReference type="InterPro" id="IPR050952">
    <property type="entry name" value="TRIM-NHL_E3_ligases"/>
</dbReference>
<evidence type="ECO:0000256" key="3">
    <source>
        <dbReference type="SAM" id="Phobius"/>
    </source>
</evidence>
<evidence type="ECO:0000313" key="6">
    <source>
        <dbReference type="Proteomes" id="UP000663865"/>
    </source>
</evidence>
<dbReference type="InterPro" id="IPR011042">
    <property type="entry name" value="6-blade_b-propeller_TolB-like"/>
</dbReference>
<evidence type="ECO:0000313" key="5">
    <source>
        <dbReference type="EMBL" id="CAF4679685.1"/>
    </source>
</evidence>
<dbReference type="Pfam" id="PF01436">
    <property type="entry name" value="NHL"/>
    <property type="match status" value="1"/>
</dbReference>
<dbReference type="Pfam" id="PF03134">
    <property type="entry name" value="TB2_DP1_HVA22"/>
    <property type="match status" value="1"/>
</dbReference>
<feature type="transmembrane region" description="Helical" evidence="3">
    <location>
        <begin position="38"/>
        <end position="57"/>
    </location>
</feature>
<comment type="caution">
    <text evidence="4">The sequence shown here is derived from an EMBL/GenBank/DDBJ whole genome shotgun (WGS) entry which is preliminary data.</text>
</comment>
<protein>
    <recommendedName>
        <fullName evidence="7">NHL repeat-containing protein</fullName>
    </recommendedName>
</protein>
<dbReference type="EMBL" id="CAJOBS010001041">
    <property type="protein sequence ID" value="CAF4679685.1"/>
    <property type="molecule type" value="Genomic_DNA"/>
</dbReference>
<evidence type="ECO:0000256" key="2">
    <source>
        <dbReference type="SAM" id="MobiDB-lite"/>
    </source>
</evidence>
<accession>A0A817WBV4</accession>
<keyword evidence="3" id="KW-0812">Transmembrane</keyword>
<proteinExistence type="predicted"/>
<reference evidence="4" key="1">
    <citation type="submission" date="2021-02" db="EMBL/GenBank/DDBJ databases">
        <authorList>
            <person name="Nowell W R."/>
        </authorList>
    </citation>
    <scope>NUCLEOTIDE SEQUENCE</scope>
</reference>
<dbReference type="GO" id="GO:0008270">
    <property type="term" value="F:zinc ion binding"/>
    <property type="evidence" value="ECO:0007669"/>
    <property type="project" value="UniProtKB-KW"/>
</dbReference>
<feature type="compositionally biased region" description="Pro residues" evidence="2">
    <location>
        <begin position="154"/>
        <end position="164"/>
    </location>
</feature>
<dbReference type="Gene3D" id="2.120.10.30">
    <property type="entry name" value="TolB, C-terminal domain"/>
    <property type="match status" value="2"/>
</dbReference>
<dbReference type="InterPro" id="IPR001258">
    <property type="entry name" value="NHL_repeat"/>
</dbReference>
<name>A0A817WBV4_9BILA</name>
<organism evidence="4 6">
    <name type="scientific">Rotaria socialis</name>
    <dbReference type="NCBI Taxonomy" id="392032"/>
    <lineage>
        <taxon>Eukaryota</taxon>
        <taxon>Metazoa</taxon>
        <taxon>Spiralia</taxon>
        <taxon>Gnathifera</taxon>
        <taxon>Rotifera</taxon>
        <taxon>Eurotatoria</taxon>
        <taxon>Bdelloidea</taxon>
        <taxon>Philodinida</taxon>
        <taxon>Philodinidae</taxon>
        <taxon>Rotaria</taxon>
    </lineage>
</organism>
<feature type="transmembrane region" description="Helical" evidence="3">
    <location>
        <begin position="12"/>
        <end position="32"/>
    </location>
</feature>
<gene>
    <name evidence="4" type="ORF">KIK155_LOCUS3852</name>
    <name evidence="5" type="ORF">TOA249_LOCUS15779</name>
</gene>